<evidence type="ECO:0000313" key="2">
    <source>
        <dbReference type="EMBL" id="TYP01953.1"/>
    </source>
</evidence>
<accession>A0A068QPM6</accession>
<keyword evidence="4" id="KW-1185">Reference proteome</keyword>
<dbReference type="Pfam" id="PF08747">
    <property type="entry name" value="BrxB"/>
    <property type="match status" value="1"/>
</dbReference>
<dbReference type="KEGG" id="xdo:XDD1_0026"/>
<protein>
    <submittedName>
        <fullName evidence="2">Uncharacterized protein DUF1788</fullName>
    </submittedName>
</protein>
<dbReference type="Proteomes" id="UP000324170">
    <property type="component" value="Unassembled WGS sequence"/>
</dbReference>
<name>A0A068QPM6_9GAMM</name>
<evidence type="ECO:0000313" key="3">
    <source>
        <dbReference type="Proteomes" id="UP000032721"/>
    </source>
</evidence>
<dbReference type="OrthoDB" id="1093513at2"/>
<dbReference type="HOGENOM" id="CLU_101277_0_0_6"/>
<proteinExistence type="predicted"/>
<evidence type="ECO:0000313" key="4">
    <source>
        <dbReference type="Proteomes" id="UP000324170"/>
    </source>
</evidence>
<evidence type="ECO:0000313" key="1">
    <source>
        <dbReference type="EMBL" id="CDG15740.1"/>
    </source>
</evidence>
<dbReference type="STRING" id="351671.XDD1_0026"/>
<dbReference type="RefSeq" id="WP_045967691.1">
    <property type="nucleotide sequence ID" value="NZ_CAWMED010000001.1"/>
</dbReference>
<gene>
    <name evidence="2" type="ORF">LY16_02630</name>
    <name evidence="1" type="ORF">XDD1_0026</name>
</gene>
<dbReference type="EMBL" id="VNHN01000048">
    <property type="protein sequence ID" value="TYP01953.1"/>
    <property type="molecule type" value="Genomic_DNA"/>
</dbReference>
<organism evidence="1 3">
    <name type="scientific">Xenorhabdus doucetiae</name>
    <dbReference type="NCBI Taxonomy" id="351671"/>
    <lineage>
        <taxon>Bacteria</taxon>
        <taxon>Pseudomonadati</taxon>
        <taxon>Pseudomonadota</taxon>
        <taxon>Gammaproteobacteria</taxon>
        <taxon>Enterobacterales</taxon>
        <taxon>Morganellaceae</taxon>
        <taxon>Xenorhabdus</taxon>
    </lineage>
</organism>
<reference evidence="2 4" key="2">
    <citation type="submission" date="2019-07" db="EMBL/GenBank/DDBJ databases">
        <title>Genomic Encyclopedia of Type Strains, Phase I: the one thousand microbial genomes (KMG-I) project.</title>
        <authorList>
            <person name="Kyrpides N."/>
        </authorList>
    </citation>
    <scope>NUCLEOTIDE SEQUENCE [LARGE SCALE GENOMIC DNA]</scope>
    <source>
        <strain evidence="2 4">DSM 17909</strain>
    </source>
</reference>
<dbReference type="InterPro" id="IPR014858">
    <property type="entry name" value="BrxB"/>
</dbReference>
<dbReference type="EMBL" id="FO704550">
    <property type="protein sequence ID" value="CDG15740.1"/>
    <property type="molecule type" value="Genomic_DNA"/>
</dbReference>
<dbReference type="AlphaFoldDB" id="A0A068QPM6"/>
<reference evidence="1 3" key="1">
    <citation type="submission" date="2013-07" db="EMBL/GenBank/DDBJ databases">
        <authorList>
            <person name="Genoscope - CEA"/>
        </authorList>
    </citation>
    <scope>NUCLEOTIDE SEQUENCE [LARGE SCALE GENOMIC DNA]</scope>
    <source>
        <strain evidence="1">FRM16</strain>
        <strain evidence="3">FRM16 / DSM 17909</strain>
    </source>
</reference>
<sequence>MTDKVLEYRLAQIEARIEAEGIPRNMRPGNEISFWIFDYPAQEEIRVREYLQFLVKRLEKNYSFVHLNIFKILVDMLEDRNLFWRVCAREKQIGTEQMKKHLAGLLSQKNIADHIAKAVALKDQNFVIVSGLGSAWPFVRGHELMSALQDVMGFTPLLMFYPGTYSGYDLTPLSGIDSRNYYRAFRLVPETGPAALLNNY</sequence>
<dbReference type="Proteomes" id="UP000032721">
    <property type="component" value="Chromosome"/>
</dbReference>